<gene>
    <name evidence="2" type="ORF">EV420DRAFT_1485186</name>
</gene>
<dbReference type="GeneID" id="85353728"/>
<evidence type="ECO:0000256" key="1">
    <source>
        <dbReference type="SAM" id="MobiDB-lite"/>
    </source>
</evidence>
<comment type="caution">
    <text evidence="2">The sequence shown here is derived from an EMBL/GenBank/DDBJ whole genome shotgun (WGS) entry which is preliminary data.</text>
</comment>
<protein>
    <submittedName>
        <fullName evidence="2">Uncharacterized protein</fullName>
    </submittedName>
</protein>
<dbReference type="RefSeq" id="XP_060324452.1">
    <property type="nucleotide sequence ID" value="XM_060470180.1"/>
</dbReference>
<sequence>MNLVDPAKSLNMQVVSNICKTLSYQHANDAALFLNILRKASESKKISLKICPKMDVEPGSDKENEKIRHIPGEESQSSARTIADNDGSDERGFVLTTISYLHSTTTKQQATPCRSSYPLLSATQETSTPSTSSLDEATLVLFIVATSWLGGTRKGAIVDWRYYLLGSDHGGRTLLLVPKQTQFTRGGGCVGPHCKPKMRCCNGWAVLQ</sequence>
<organism evidence="2 3">
    <name type="scientific">Armillaria tabescens</name>
    <name type="common">Ringless honey mushroom</name>
    <name type="synonym">Agaricus tabescens</name>
    <dbReference type="NCBI Taxonomy" id="1929756"/>
    <lineage>
        <taxon>Eukaryota</taxon>
        <taxon>Fungi</taxon>
        <taxon>Dikarya</taxon>
        <taxon>Basidiomycota</taxon>
        <taxon>Agaricomycotina</taxon>
        <taxon>Agaricomycetes</taxon>
        <taxon>Agaricomycetidae</taxon>
        <taxon>Agaricales</taxon>
        <taxon>Marasmiineae</taxon>
        <taxon>Physalacriaceae</taxon>
        <taxon>Desarmillaria</taxon>
    </lineage>
</organism>
<reference evidence="2" key="1">
    <citation type="submission" date="2023-06" db="EMBL/GenBank/DDBJ databases">
        <authorList>
            <consortium name="Lawrence Berkeley National Laboratory"/>
            <person name="Ahrendt S."/>
            <person name="Sahu N."/>
            <person name="Indic B."/>
            <person name="Wong-Bajracharya J."/>
            <person name="Merenyi Z."/>
            <person name="Ke H.-M."/>
            <person name="Monk M."/>
            <person name="Kocsube S."/>
            <person name="Drula E."/>
            <person name="Lipzen A."/>
            <person name="Balint B."/>
            <person name="Henrissat B."/>
            <person name="Andreopoulos B."/>
            <person name="Martin F.M."/>
            <person name="Harder C.B."/>
            <person name="Rigling D."/>
            <person name="Ford K.L."/>
            <person name="Foster G.D."/>
            <person name="Pangilinan J."/>
            <person name="Papanicolaou A."/>
            <person name="Barry K."/>
            <person name="LaButti K."/>
            <person name="Viragh M."/>
            <person name="Koriabine M."/>
            <person name="Yan M."/>
            <person name="Riley R."/>
            <person name="Champramary S."/>
            <person name="Plett K.L."/>
            <person name="Tsai I.J."/>
            <person name="Slot J."/>
            <person name="Sipos G."/>
            <person name="Plett J."/>
            <person name="Nagy L.G."/>
            <person name="Grigoriev I.V."/>
        </authorList>
    </citation>
    <scope>NUCLEOTIDE SEQUENCE</scope>
    <source>
        <strain evidence="2">CCBAS 213</strain>
    </source>
</reference>
<evidence type="ECO:0000313" key="3">
    <source>
        <dbReference type="Proteomes" id="UP001175211"/>
    </source>
</evidence>
<name>A0AA39JHA3_ARMTA</name>
<dbReference type="AlphaFoldDB" id="A0AA39JHA3"/>
<proteinExistence type="predicted"/>
<feature type="region of interest" description="Disordered" evidence="1">
    <location>
        <begin position="69"/>
        <end position="88"/>
    </location>
</feature>
<dbReference type="Proteomes" id="UP001175211">
    <property type="component" value="Unassembled WGS sequence"/>
</dbReference>
<evidence type="ECO:0000313" key="2">
    <source>
        <dbReference type="EMBL" id="KAK0442765.1"/>
    </source>
</evidence>
<dbReference type="EMBL" id="JAUEPS010000062">
    <property type="protein sequence ID" value="KAK0442765.1"/>
    <property type="molecule type" value="Genomic_DNA"/>
</dbReference>
<keyword evidence="3" id="KW-1185">Reference proteome</keyword>
<accession>A0AA39JHA3</accession>